<comment type="subcellular location">
    <subcellularLocation>
        <location evidence="1">Secreted</location>
    </subcellularLocation>
</comment>
<dbReference type="Pfam" id="PF00048">
    <property type="entry name" value="IL8"/>
    <property type="match status" value="1"/>
</dbReference>
<evidence type="ECO:0000256" key="2">
    <source>
        <dbReference type="ARBA" id="ARBA00022514"/>
    </source>
</evidence>
<keyword evidence="3" id="KW-0964">Secreted</keyword>
<dbReference type="PANTHER" id="PTHR12015">
    <property type="entry name" value="SMALL INDUCIBLE CYTOKINE A"/>
    <property type="match status" value="1"/>
</dbReference>
<feature type="signal peptide" evidence="6">
    <location>
        <begin position="1"/>
        <end position="21"/>
    </location>
</feature>
<keyword evidence="4 6" id="KW-0732">Signal</keyword>
<evidence type="ECO:0000256" key="4">
    <source>
        <dbReference type="ARBA" id="ARBA00022729"/>
    </source>
</evidence>
<feature type="domain" description="Chemokine interleukin-8-like" evidence="7">
    <location>
        <begin position="27"/>
        <end position="87"/>
    </location>
</feature>
<evidence type="ECO:0000256" key="3">
    <source>
        <dbReference type="ARBA" id="ARBA00022525"/>
    </source>
</evidence>
<dbReference type="InterPro" id="IPR039809">
    <property type="entry name" value="Chemokine_b/g/d"/>
</dbReference>
<feature type="region of interest" description="Disordered" evidence="5">
    <location>
        <begin position="91"/>
        <end position="134"/>
    </location>
</feature>
<dbReference type="CDD" id="cd00169">
    <property type="entry name" value="Chemokine"/>
    <property type="match status" value="1"/>
</dbReference>
<reference evidence="8" key="3">
    <citation type="submission" date="2025-09" db="UniProtKB">
        <authorList>
            <consortium name="Ensembl"/>
        </authorList>
    </citation>
    <scope>IDENTIFICATION</scope>
</reference>
<keyword evidence="9" id="KW-1185">Reference proteome</keyword>
<dbReference type="SUPFAM" id="SSF54117">
    <property type="entry name" value="Interleukin 8-like chemokines"/>
    <property type="match status" value="1"/>
</dbReference>
<evidence type="ECO:0000313" key="9">
    <source>
        <dbReference type="Proteomes" id="UP000472267"/>
    </source>
</evidence>
<protein>
    <submittedName>
        <fullName evidence="8">C-C motif chemokine 18-like</fullName>
    </submittedName>
</protein>
<keyword evidence="2" id="KW-0202">Cytokine</keyword>
<evidence type="ECO:0000259" key="7">
    <source>
        <dbReference type="SMART" id="SM00199"/>
    </source>
</evidence>
<proteinExistence type="predicted"/>
<dbReference type="RefSeq" id="XP_029971277.1">
    <property type="nucleotide sequence ID" value="XM_030115417.1"/>
</dbReference>
<dbReference type="Ensembl" id="ENSSFAT00005045355.1">
    <property type="protein sequence ID" value="ENSSFAP00005043804.1"/>
    <property type="gene ID" value="ENSSFAG00005021605.1"/>
</dbReference>
<dbReference type="GO" id="GO:0008009">
    <property type="term" value="F:chemokine activity"/>
    <property type="evidence" value="ECO:0007669"/>
    <property type="project" value="InterPro"/>
</dbReference>
<dbReference type="PANTHER" id="PTHR12015:SF183">
    <property type="entry name" value="C-C MOTIF CHEMOKINE 3"/>
    <property type="match status" value="1"/>
</dbReference>
<evidence type="ECO:0000256" key="1">
    <source>
        <dbReference type="ARBA" id="ARBA00004613"/>
    </source>
</evidence>
<evidence type="ECO:0000313" key="8">
    <source>
        <dbReference type="Ensembl" id="ENSSFAP00005043804.1"/>
    </source>
</evidence>
<name>A0A672IRX7_SALFA</name>
<sequence length="134" mass="15286">MASKTLIALTVLLCFALGIRGQYQRTRQSCCEQYRKKPVAFVNILGYREQKEGENCRLPAIIFLMTNQKQICANKNQKWVQEILRKLSEKLKKMSKPNSGSEEEAPVAKPGRRPVHDGSGFIFNITNGTESFYE</sequence>
<dbReference type="SMART" id="SM00199">
    <property type="entry name" value="SCY"/>
    <property type="match status" value="1"/>
</dbReference>
<feature type="chain" id="PRO_5025364423" evidence="6">
    <location>
        <begin position="22"/>
        <end position="134"/>
    </location>
</feature>
<dbReference type="GeneID" id="115405736"/>
<evidence type="ECO:0000256" key="5">
    <source>
        <dbReference type="SAM" id="MobiDB-lite"/>
    </source>
</evidence>
<accession>A0A672IRX7</accession>
<reference evidence="8" key="1">
    <citation type="submission" date="2019-06" db="EMBL/GenBank/DDBJ databases">
        <authorList>
            <consortium name="Wellcome Sanger Institute Data Sharing"/>
        </authorList>
    </citation>
    <scope>NUCLEOTIDE SEQUENCE [LARGE SCALE GENOMIC DNA]</scope>
</reference>
<dbReference type="OMA" id="AKENCHI"/>
<dbReference type="InterPro" id="IPR036048">
    <property type="entry name" value="Interleukin_8-like_sf"/>
</dbReference>
<dbReference type="Gene3D" id="2.40.50.40">
    <property type="match status" value="1"/>
</dbReference>
<organism evidence="8 9">
    <name type="scientific">Salarias fasciatus</name>
    <name type="common">Jewelled blenny</name>
    <name type="synonym">Blennius fasciatus</name>
    <dbReference type="NCBI Taxonomy" id="181472"/>
    <lineage>
        <taxon>Eukaryota</taxon>
        <taxon>Metazoa</taxon>
        <taxon>Chordata</taxon>
        <taxon>Craniata</taxon>
        <taxon>Vertebrata</taxon>
        <taxon>Euteleostomi</taxon>
        <taxon>Actinopterygii</taxon>
        <taxon>Neopterygii</taxon>
        <taxon>Teleostei</taxon>
        <taxon>Neoteleostei</taxon>
        <taxon>Acanthomorphata</taxon>
        <taxon>Ovalentaria</taxon>
        <taxon>Blenniimorphae</taxon>
        <taxon>Blenniiformes</taxon>
        <taxon>Blennioidei</taxon>
        <taxon>Blenniidae</taxon>
        <taxon>Salariinae</taxon>
        <taxon>Salarias</taxon>
    </lineage>
</organism>
<dbReference type="AlphaFoldDB" id="A0A672IRX7"/>
<feature type="compositionally biased region" description="Polar residues" evidence="5">
    <location>
        <begin position="124"/>
        <end position="134"/>
    </location>
</feature>
<dbReference type="OrthoDB" id="8870994at2759"/>
<dbReference type="InterPro" id="IPR001811">
    <property type="entry name" value="Chemokine_IL8-like_dom"/>
</dbReference>
<dbReference type="GO" id="GO:0006955">
    <property type="term" value="P:immune response"/>
    <property type="evidence" value="ECO:0007669"/>
    <property type="project" value="InterPro"/>
</dbReference>
<dbReference type="InParanoid" id="A0A672IRX7"/>
<reference evidence="8" key="2">
    <citation type="submission" date="2025-08" db="UniProtKB">
        <authorList>
            <consortium name="Ensembl"/>
        </authorList>
    </citation>
    <scope>IDENTIFICATION</scope>
</reference>
<gene>
    <name evidence="8" type="primary">LOC115405736</name>
</gene>
<dbReference type="GO" id="GO:0005615">
    <property type="term" value="C:extracellular space"/>
    <property type="evidence" value="ECO:0007669"/>
    <property type="project" value="UniProtKB-KW"/>
</dbReference>
<evidence type="ECO:0000256" key="6">
    <source>
        <dbReference type="SAM" id="SignalP"/>
    </source>
</evidence>
<dbReference type="Proteomes" id="UP000472267">
    <property type="component" value="Chromosome 18"/>
</dbReference>